<evidence type="ECO:0000313" key="4">
    <source>
        <dbReference type="Proteomes" id="UP000693672"/>
    </source>
</evidence>
<dbReference type="InterPro" id="IPR019198">
    <property type="entry name" value="Beta_propeller_containing"/>
</dbReference>
<proteinExistence type="predicted"/>
<feature type="chain" id="PRO_5038569831" description="Copper amine oxidase-like N-terminal domain-containing protein" evidence="1">
    <location>
        <begin position="20"/>
        <end position="824"/>
    </location>
</feature>
<dbReference type="Pfam" id="PF09826">
    <property type="entry name" value="Beta_propel"/>
    <property type="match status" value="1"/>
</dbReference>
<comment type="caution">
    <text evidence="3">The sequence shown here is derived from an EMBL/GenBank/DDBJ whole genome shotgun (WGS) entry which is preliminary data.</text>
</comment>
<evidence type="ECO:0000313" key="3">
    <source>
        <dbReference type="EMBL" id="CAG7625394.1"/>
    </source>
</evidence>
<gene>
    <name evidence="3" type="ORF">PAESOLCIP111_02721</name>
</gene>
<keyword evidence="1" id="KW-0732">Signal</keyword>
<feature type="domain" description="Copper amine oxidase-like N-terminal" evidence="2">
    <location>
        <begin position="38"/>
        <end position="144"/>
    </location>
</feature>
<accession>A0A916K3S9</accession>
<evidence type="ECO:0000259" key="2">
    <source>
        <dbReference type="Pfam" id="PF07833"/>
    </source>
</evidence>
<dbReference type="AlphaFoldDB" id="A0A916K3S9"/>
<keyword evidence="4" id="KW-1185">Reference proteome</keyword>
<dbReference type="EMBL" id="CAJVAS010000010">
    <property type="protein sequence ID" value="CAG7625394.1"/>
    <property type="molecule type" value="Genomic_DNA"/>
</dbReference>
<dbReference type="RefSeq" id="WP_246627434.1">
    <property type="nucleotide sequence ID" value="NZ_CAJVAS010000010.1"/>
</dbReference>
<dbReference type="Pfam" id="PF07833">
    <property type="entry name" value="Cu_amine_oxidN1"/>
    <property type="match status" value="1"/>
</dbReference>
<dbReference type="Proteomes" id="UP000693672">
    <property type="component" value="Unassembled WGS sequence"/>
</dbReference>
<evidence type="ECO:0000256" key="1">
    <source>
        <dbReference type="SAM" id="SignalP"/>
    </source>
</evidence>
<organism evidence="3 4">
    <name type="scientific">Paenibacillus solanacearum</name>
    <dbReference type="NCBI Taxonomy" id="2048548"/>
    <lineage>
        <taxon>Bacteria</taxon>
        <taxon>Bacillati</taxon>
        <taxon>Bacillota</taxon>
        <taxon>Bacilli</taxon>
        <taxon>Bacillales</taxon>
        <taxon>Paenibacillaceae</taxon>
        <taxon>Paenibacillus</taxon>
    </lineage>
</organism>
<protein>
    <recommendedName>
        <fullName evidence="2">Copper amine oxidase-like N-terminal domain-containing protein</fullName>
    </recommendedName>
</protein>
<dbReference type="InterPro" id="IPR012854">
    <property type="entry name" value="Cu_amine_oxidase-like_N"/>
</dbReference>
<feature type="signal peptide" evidence="1">
    <location>
        <begin position="1"/>
        <end position="19"/>
    </location>
</feature>
<sequence length="824" mass="89279">MKKSTLVATLLAMTLLTSAAPVQPSKAASTEGGIAVQLNGSPVRLAVAPRLVGSTLMIPLRDISESLGVTIAWDEAQQTVTAAKGDRIIRLTAGSKEAIRGSAAVQLEESPLLNDESLLVPLRFFSESFDFNVYWDGLNETVSIVDADKSLPTVGSLERMQQLLKDSPAAGSYRLMAKTMVTMDSAAAKSEASAAVPASAASSASGSAAAGGGSPSYSGTNVQVEGVDEADVIKTDGTYIYQVNRNRVLVTKAYPAESMSVVSTVYWSDPNFNPREIYVDDNQLIVIGNTYYPDPSGSVQPAPAVSRSGSDMAVSSKIAIWPVPRGRSATKAIVYELGDRTNLKPVREAELEGSYISSRKVGDSLYIVANKGINYRVMPLNGTSAAEPAAIETPSYRDSAAGDAFIQIGFEDIRYFPKSVEPNYLLVGGLSVSQPDQKMQVTSYLGSGQYVYASQNNLYVTVNEYEPAAQPAEPAEPSADQAGEPAVKRLLPRPAPMDSSSVVYKFAMNNGLVQYSGRGKVPGQPLNQFSMDESNGYFRIATTSGEMWRNDEYTSKNNIYVLNDTMNITGKIENIAPGERIYSVRYAGNRAYMVTFKKVDPLFVIDLKDPAGPSILGQLKIPGYSDYLHPYDENHIIGFGKDTVEVPNKSGIPGADTTAYYQGMKLAMFDVTDVANPKELFKEAIGDRGTDSELLRNHKALLFSKEKNLLAFPVRVAEVRTPSDAAGSAKEASRYGEFTFQGAYVYQLDLTKGFQLRGKITHLSDSDIQKAGRSWYGSDKNIERLLYIGDTLYTSSQGMIKANDLTDLREIGTLTLPPWEPKRP</sequence>
<reference evidence="3" key="1">
    <citation type="submission" date="2021-06" db="EMBL/GenBank/DDBJ databases">
        <authorList>
            <person name="Criscuolo A."/>
        </authorList>
    </citation>
    <scope>NUCLEOTIDE SEQUENCE</scope>
    <source>
        <strain evidence="3">CIP111600</strain>
    </source>
</reference>
<name>A0A916K3S9_9BACL</name>